<comment type="subcellular location">
    <subcellularLocation>
        <location evidence="1">Membrane</location>
        <topology evidence="1">Multi-pass membrane protein</topology>
    </subcellularLocation>
</comment>
<feature type="transmembrane region" description="Helical" evidence="7">
    <location>
        <begin position="243"/>
        <end position="263"/>
    </location>
</feature>
<evidence type="ECO:0000256" key="1">
    <source>
        <dbReference type="ARBA" id="ARBA00004141"/>
    </source>
</evidence>
<dbReference type="PROSITE" id="PS01022">
    <property type="entry name" value="PTR2_1"/>
    <property type="match status" value="1"/>
</dbReference>
<dbReference type="Pfam" id="PF00854">
    <property type="entry name" value="PTR2"/>
    <property type="match status" value="1"/>
</dbReference>
<evidence type="ECO:0000313" key="9">
    <source>
        <dbReference type="Proteomes" id="UP001565368"/>
    </source>
</evidence>
<comment type="caution">
    <text evidence="8">The sequence shown here is derived from an EMBL/GenBank/DDBJ whole genome shotgun (WGS) entry which is preliminary data.</text>
</comment>
<proteinExistence type="inferred from homology"/>
<keyword evidence="9" id="KW-1185">Reference proteome</keyword>
<evidence type="ECO:0000256" key="7">
    <source>
        <dbReference type="SAM" id="Phobius"/>
    </source>
</evidence>
<feature type="transmembrane region" description="Helical" evidence="7">
    <location>
        <begin position="407"/>
        <end position="427"/>
    </location>
</feature>
<feature type="transmembrane region" description="Helical" evidence="7">
    <location>
        <begin position="187"/>
        <end position="204"/>
    </location>
</feature>
<protein>
    <recommendedName>
        <fullName evidence="10">Major facilitator superfamily (MFS) profile domain-containing protein</fullName>
    </recommendedName>
</protein>
<gene>
    <name evidence="8" type="ORF">Q8F55_005132</name>
</gene>
<dbReference type="InterPro" id="IPR018456">
    <property type="entry name" value="PTR2_symporter_CS"/>
</dbReference>
<feature type="compositionally biased region" description="Acidic residues" evidence="6">
    <location>
        <begin position="37"/>
        <end position="48"/>
    </location>
</feature>
<name>A0ABR3Q0S2_9TREE</name>
<feature type="transmembrane region" description="Helical" evidence="7">
    <location>
        <begin position="518"/>
        <end position="541"/>
    </location>
</feature>
<comment type="similarity">
    <text evidence="2">Belongs to the major facilitator superfamily. Proton-dependent oligopeptide transporter (POT/PTR) (TC 2.A.17) family.</text>
</comment>
<sequence length="604" mass="64763">MSNVNDTTLEYESAALPPAGLPTEKEKASLAGAEVTAPDDDDGEEYPTPEELSTLKKVPAPLAFAAFCLCFVELSERASYFGSSQIFANFVNNPLPAGGNGAGAVAKGAAGANQSAGALGMGSVSASAVSSTFTFLAYVTPILGGIVSDSYWGRYKTICVGVAVGAIAHVLLVIPGIPSVIASGHGFAPFIIAVLILSFASGFIKASLGPMLCDQSPVKKPVIRLTKAGERVILDPQTTVTRYLLIFYWAINIGSFFAIATSYSERLVGFWLAFLEPGIVYMLCPIVLALVYSRLYKAPPQGSVVLEAFKVFKTLFAKSSWGEIFRGGDAFWNNAKPSHMAPGAIGETGVFWDDLFVEELRASCSASVVFFLTPIFILADGAIGNQYNDMSVAMKLGGIPNDIMNNFNSLAIIVATPILTWGVYPFFERIGLPLKPMTRLSIGFILGMLTMIFSALIQWRIYETSPCGWGATTCDDVSPVSIAWMIPLYAVPAVGELFVMVTGYELAYTRAPARMKGLVYAICLFSSAISAAISLACSAAITDPNLIWPYIPVAALCLVCAIIFPVYFKHLNEPMENFADVDRMQGKHQPNYVEEKVAGDDEAY</sequence>
<dbReference type="Proteomes" id="UP001565368">
    <property type="component" value="Unassembled WGS sequence"/>
</dbReference>
<evidence type="ECO:0000256" key="3">
    <source>
        <dbReference type="ARBA" id="ARBA00022692"/>
    </source>
</evidence>
<feature type="transmembrane region" description="Helical" evidence="7">
    <location>
        <begin position="482"/>
        <end position="506"/>
    </location>
</feature>
<evidence type="ECO:0000256" key="4">
    <source>
        <dbReference type="ARBA" id="ARBA00022989"/>
    </source>
</evidence>
<dbReference type="InterPro" id="IPR000109">
    <property type="entry name" value="POT_fam"/>
</dbReference>
<dbReference type="GeneID" id="95986175"/>
<evidence type="ECO:0000256" key="6">
    <source>
        <dbReference type="SAM" id="MobiDB-lite"/>
    </source>
</evidence>
<dbReference type="EMBL" id="JBBXJM010000004">
    <property type="protein sequence ID" value="KAL1408324.1"/>
    <property type="molecule type" value="Genomic_DNA"/>
</dbReference>
<dbReference type="PANTHER" id="PTHR11654">
    <property type="entry name" value="OLIGOPEPTIDE TRANSPORTER-RELATED"/>
    <property type="match status" value="1"/>
</dbReference>
<evidence type="ECO:0000256" key="5">
    <source>
        <dbReference type="ARBA" id="ARBA00023136"/>
    </source>
</evidence>
<feature type="region of interest" description="Disordered" evidence="6">
    <location>
        <begin position="1"/>
        <end position="50"/>
    </location>
</feature>
<reference evidence="8 9" key="1">
    <citation type="submission" date="2023-08" db="EMBL/GenBank/DDBJ databases">
        <title>Annotated Genome Sequence of Vanrija albida AlHP1.</title>
        <authorList>
            <person name="Herzog R."/>
        </authorList>
    </citation>
    <scope>NUCLEOTIDE SEQUENCE [LARGE SCALE GENOMIC DNA]</scope>
    <source>
        <strain evidence="8 9">AlHP1</strain>
    </source>
</reference>
<feature type="transmembrane region" description="Helical" evidence="7">
    <location>
        <begin position="547"/>
        <end position="568"/>
    </location>
</feature>
<dbReference type="SUPFAM" id="SSF103473">
    <property type="entry name" value="MFS general substrate transporter"/>
    <property type="match status" value="1"/>
</dbReference>
<feature type="compositionally biased region" description="Polar residues" evidence="6">
    <location>
        <begin position="1"/>
        <end position="10"/>
    </location>
</feature>
<feature type="transmembrane region" description="Helical" evidence="7">
    <location>
        <begin position="368"/>
        <end position="387"/>
    </location>
</feature>
<evidence type="ECO:0000313" key="8">
    <source>
        <dbReference type="EMBL" id="KAL1408324.1"/>
    </source>
</evidence>
<keyword evidence="5 7" id="KW-0472">Membrane</keyword>
<evidence type="ECO:0008006" key="10">
    <source>
        <dbReference type="Google" id="ProtNLM"/>
    </source>
</evidence>
<evidence type="ECO:0000256" key="2">
    <source>
        <dbReference type="ARBA" id="ARBA00005982"/>
    </source>
</evidence>
<feature type="transmembrane region" description="Helical" evidence="7">
    <location>
        <begin position="158"/>
        <end position="181"/>
    </location>
</feature>
<organism evidence="8 9">
    <name type="scientific">Vanrija albida</name>
    <dbReference type="NCBI Taxonomy" id="181172"/>
    <lineage>
        <taxon>Eukaryota</taxon>
        <taxon>Fungi</taxon>
        <taxon>Dikarya</taxon>
        <taxon>Basidiomycota</taxon>
        <taxon>Agaricomycotina</taxon>
        <taxon>Tremellomycetes</taxon>
        <taxon>Trichosporonales</taxon>
        <taxon>Trichosporonaceae</taxon>
        <taxon>Vanrija</taxon>
    </lineage>
</organism>
<dbReference type="Gene3D" id="1.20.1250.20">
    <property type="entry name" value="MFS general substrate transporter like domains"/>
    <property type="match status" value="1"/>
</dbReference>
<accession>A0ABR3Q0S2</accession>
<keyword evidence="3 7" id="KW-0812">Transmembrane</keyword>
<feature type="transmembrane region" description="Helical" evidence="7">
    <location>
        <begin position="439"/>
        <end position="462"/>
    </location>
</feature>
<feature type="transmembrane region" description="Helical" evidence="7">
    <location>
        <begin position="269"/>
        <end position="292"/>
    </location>
</feature>
<dbReference type="RefSeq" id="XP_069208268.1">
    <property type="nucleotide sequence ID" value="XM_069353626.1"/>
</dbReference>
<dbReference type="InterPro" id="IPR036259">
    <property type="entry name" value="MFS_trans_sf"/>
</dbReference>
<keyword evidence="4 7" id="KW-1133">Transmembrane helix</keyword>